<accession>A0A7J8FIG9</accession>
<protein>
    <submittedName>
        <fullName evidence="2">Uncharacterized protein</fullName>
    </submittedName>
</protein>
<reference evidence="2 3" key="1">
    <citation type="journal article" date="2020" name="Nature">
        <title>Six reference-quality genomes reveal evolution of bat adaptations.</title>
        <authorList>
            <person name="Jebb D."/>
            <person name="Huang Z."/>
            <person name="Pippel M."/>
            <person name="Hughes G.M."/>
            <person name="Lavrichenko K."/>
            <person name="Devanna P."/>
            <person name="Winkler S."/>
            <person name="Jermiin L.S."/>
            <person name="Skirmuntt E.C."/>
            <person name="Katzourakis A."/>
            <person name="Burkitt-Gray L."/>
            <person name="Ray D.A."/>
            <person name="Sullivan K.A.M."/>
            <person name="Roscito J.G."/>
            <person name="Kirilenko B.M."/>
            <person name="Davalos L.M."/>
            <person name="Corthals A.P."/>
            <person name="Power M.L."/>
            <person name="Jones G."/>
            <person name="Ransome R.D."/>
            <person name="Dechmann D.K.N."/>
            <person name="Locatelli A.G."/>
            <person name="Puechmaille S.J."/>
            <person name="Fedrigo O."/>
            <person name="Jarvis E.D."/>
            <person name="Hiller M."/>
            <person name="Vernes S.C."/>
            <person name="Myers E.W."/>
            <person name="Teeling E.C."/>
        </authorList>
    </citation>
    <scope>NUCLEOTIDE SEQUENCE [LARGE SCALE GENOMIC DNA]</scope>
    <source>
        <strain evidence="2">MRouAeg1</strain>
        <tissue evidence="2">Muscle</tissue>
    </source>
</reference>
<evidence type="ECO:0000256" key="1">
    <source>
        <dbReference type="SAM" id="MobiDB-lite"/>
    </source>
</evidence>
<feature type="region of interest" description="Disordered" evidence="1">
    <location>
        <begin position="1"/>
        <end position="29"/>
    </location>
</feature>
<gene>
    <name evidence="2" type="ORF">HJG63_011978</name>
</gene>
<dbReference type="Proteomes" id="UP000593571">
    <property type="component" value="Unassembled WGS sequence"/>
</dbReference>
<comment type="caution">
    <text evidence="2">The sequence shown here is derived from an EMBL/GenBank/DDBJ whole genome shotgun (WGS) entry which is preliminary data.</text>
</comment>
<organism evidence="2 3">
    <name type="scientific">Rousettus aegyptiacus</name>
    <name type="common">Egyptian fruit bat</name>
    <name type="synonym">Pteropus aegyptiacus</name>
    <dbReference type="NCBI Taxonomy" id="9407"/>
    <lineage>
        <taxon>Eukaryota</taxon>
        <taxon>Metazoa</taxon>
        <taxon>Chordata</taxon>
        <taxon>Craniata</taxon>
        <taxon>Vertebrata</taxon>
        <taxon>Euteleostomi</taxon>
        <taxon>Mammalia</taxon>
        <taxon>Eutheria</taxon>
        <taxon>Laurasiatheria</taxon>
        <taxon>Chiroptera</taxon>
        <taxon>Yinpterochiroptera</taxon>
        <taxon>Pteropodoidea</taxon>
        <taxon>Pteropodidae</taxon>
        <taxon>Rousettinae</taxon>
        <taxon>Rousettus</taxon>
    </lineage>
</organism>
<evidence type="ECO:0000313" key="3">
    <source>
        <dbReference type="Proteomes" id="UP000593571"/>
    </source>
</evidence>
<sequence length="175" mass="19686">MESGNRAKGGHFKSNRKLIGKPVRSGAQSRVMLRTKRPVGLSNSGKDSELRDCRVPHLLLIALEAVRSLCPILSLPPNLLKNKIQFKVQISIIQQFLSWATSLLADRKAPQGAVQNGRGFHRQKGEKTELLQAKSPSFREQKGSIKCITSPALTRKFQTDWLRLHSWERLKLQLG</sequence>
<keyword evidence="3" id="KW-1185">Reference proteome</keyword>
<proteinExistence type="predicted"/>
<feature type="compositionally biased region" description="Basic residues" evidence="1">
    <location>
        <begin position="8"/>
        <end position="19"/>
    </location>
</feature>
<dbReference type="AlphaFoldDB" id="A0A7J8FIG9"/>
<name>A0A7J8FIG9_ROUAE</name>
<evidence type="ECO:0000313" key="2">
    <source>
        <dbReference type="EMBL" id="KAF6447544.1"/>
    </source>
</evidence>
<dbReference type="EMBL" id="JACASE010000007">
    <property type="protein sequence ID" value="KAF6447544.1"/>
    <property type="molecule type" value="Genomic_DNA"/>
</dbReference>